<organism evidence="3">
    <name type="scientific">Anisakis simplex</name>
    <name type="common">Herring worm</name>
    <dbReference type="NCBI Taxonomy" id="6269"/>
    <lineage>
        <taxon>Eukaryota</taxon>
        <taxon>Metazoa</taxon>
        <taxon>Ecdysozoa</taxon>
        <taxon>Nematoda</taxon>
        <taxon>Chromadorea</taxon>
        <taxon>Rhabditida</taxon>
        <taxon>Spirurina</taxon>
        <taxon>Ascaridomorpha</taxon>
        <taxon>Ascaridoidea</taxon>
        <taxon>Anisakidae</taxon>
        <taxon>Anisakis</taxon>
        <taxon>Anisakis simplex complex</taxon>
    </lineage>
</organism>
<feature type="compositionally biased region" description="Basic and acidic residues" evidence="1">
    <location>
        <begin position="100"/>
        <end position="118"/>
    </location>
</feature>
<proteinExistence type="predicted"/>
<feature type="compositionally biased region" description="Polar residues" evidence="1">
    <location>
        <begin position="157"/>
        <end position="186"/>
    </location>
</feature>
<dbReference type="InterPro" id="IPR003582">
    <property type="entry name" value="ShKT_dom"/>
</dbReference>
<dbReference type="AlphaFoldDB" id="A0A0M3J5T9"/>
<sequence>LFIRVVYRFRSGEGGGDGNDGGNDRNIHNYDAVCKDDNPYCSLVKDYICIGPKQFAMNSCRKTCGHCGGEGGLPSPYQLTEPKGIESSIHYTFSATPRQAGRENGTDEHSTQPNDDGHSNSTVPSGSVNDNMEVTTSITLGVMDSVRSDEVVRAGTTDETSTQLNDDGRSTSPYPSTNMHEGTASHDYTTISSSKLHFF</sequence>
<feature type="region of interest" description="Disordered" evidence="1">
    <location>
        <begin position="98"/>
        <end position="131"/>
    </location>
</feature>
<evidence type="ECO:0000313" key="3">
    <source>
        <dbReference type="WBParaSite" id="ASIM_0000292201-mRNA-1"/>
    </source>
</evidence>
<evidence type="ECO:0000256" key="1">
    <source>
        <dbReference type="SAM" id="MobiDB-lite"/>
    </source>
</evidence>
<feature type="domain" description="ShKT" evidence="2">
    <location>
        <begin position="33"/>
        <end position="68"/>
    </location>
</feature>
<reference evidence="3" key="1">
    <citation type="submission" date="2017-02" db="UniProtKB">
        <authorList>
            <consortium name="WormBaseParasite"/>
        </authorList>
    </citation>
    <scope>IDENTIFICATION</scope>
</reference>
<name>A0A0M3J5T9_ANISI</name>
<dbReference type="SMART" id="SM00254">
    <property type="entry name" value="ShKT"/>
    <property type="match status" value="1"/>
</dbReference>
<dbReference type="WBParaSite" id="ASIM_0000292201-mRNA-1">
    <property type="protein sequence ID" value="ASIM_0000292201-mRNA-1"/>
    <property type="gene ID" value="ASIM_0000292201"/>
</dbReference>
<feature type="region of interest" description="Disordered" evidence="1">
    <location>
        <begin position="153"/>
        <end position="186"/>
    </location>
</feature>
<protein>
    <submittedName>
        <fullName evidence="3">ShKT domain-containing protein</fullName>
    </submittedName>
</protein>
<accession>A0A0M3J5T9</accession>
<evidence type="ECO:0000259" key="2">
    <source>
        <dbReference type="SMART" id="SM00254"/>
    </source>
</evidence>
<feature type="compositionally biased region" description="Polar residues" evidence="1">
    <location>
        <begin position="119"/>
        <end position="131"/>
    </location>
</feature>